<dbReference type="OrthoDB" id="118951at2759"/>
<name>A0A2I4BAH8_AUSLI</name>
<keyword evidence="1" id="KW-0812">Transmembrane</keyword>
<evidence type="ECO:0000256" key="1">
    <source>
        <dbReference type="SAM" id="Phobius"/>
    </source>
</evidence>
<feature type="transmembrane region" description="Helical" evidence="1">
    <location>
        <begin position="97"/>
        <end position="119"/>
    </location>
</feature>
<protein>
    <submittedName>
        <fullName evidence="3">Nose resistant to fluoxetine protein 6-like</fullName>
    </submittedName>
</protein>
<dbReference type="InParanoid" id="A0A2I4BAH8"/>
<organism evidence="2 3">
    <name type="scientific">Austrofundulus limnaeus</name>
    <name type="common">Annual killifish</name>
    <dbReference type="NCBI Taxonomy" id="52670"/>
    <lineage>
        <taxon>Eukaryota</taxon>
        <taxon>Metazoa</taxon>
        <taxon>Chordata</taxon>
        <taxon>Craniata</taxon>
        <taxon>Vertebrata</taxon>
        <taxon>Euteleostomi</taxon>
        <taxon>Actinopterygii</taxon>
        <taxon>Neopterygii</taxon>
        <taxon>Teleostei</taxon>
        <taxon>Neoteleostei</taxon>
        <taxon>Acanthomorphata</taxon>
        <taxon>Ovalentaria</taxon>
        <taxon>Atherinomorphae</taxon>
        <taxon>Cyprinodontiformes</taxon>
        <taxon>Rivulidae</taxon>
        <taxon>Austrofundulus</taxon>
    </lineage>
</organism>
<dbReference type="GeneID" id="106518175"/>
<dbReference type="PANTHER" id="PTHR11161">
    <property type="entry name" value="O-ACYLTRANSFERASE"/>
    <property type="match status" value="1"/>
</dbReference>
<keyword evidence="1" id="KW-0472">Membrane</keyword>
<evidence type="ECO:0000313" key="2">
    <source>
        <dbReference type="Proteomes" id="UP000192220"/>
    </source>
</evidence>
<evidence type="ECO:0000313" key="3">
    <source>
        <dbReference type="RefSeq" id="XP_013864764.1"/>
    </source>
</evidence>
<reference evidence="3" key="1">
    <citation type="submission" date="2025-08" db="UniProtKB">
        <authorList>
            <consortium name="RefSeq"/>
        </authorList>
    </citation>
    <scope>IDENTIFICATION</scope>
    <source>
        <strain evidence="3">Quisiro</strain>
        <tissue evidence="3">Liver</tissue>
    </source>
</reference>
<accession>A0A2I4BAH8</accession>
<dbReference type="RefSeq" id="XP_013864764.1">
    <property type="nucleotide sequence ID" value="XM_014009310.1"/>
</dbReference>
<dbReference type="InterPro" id="IPR052728">
    <property type="entry name" value="O2_lipid_transport_reg"/>
</dbReference>
<keyword evidence="2" id="KW-1185">Reference proteome</keyword>
<feature type="transmembrane region" description="Helical" evidence="1">
    <location>
        <begin position="64"/>
        <end position="85"/>
    </location>
</feature>
<dbReference type="STRING" id="52670.A0A2I4BAH8"/>
<dbReference type="Proteomes" id="UP000192220">
    <property type="component" value="Unplaced"/>
</dbReference>
<proteinExistence type="predicted"/>
<sequence>MAMLVGFAYVLKETPAHPSLPHAVYQGLHRQVWALTVSWIILACEEGYGGFIKEFLSCSFWVPVSNISFACYLIHPVFIILYNGLQETPTHYTDISFMYLFLGHLVLTVVVSCALTVLVEKPFVFLKRSNS</sequence>
<dbReference type="PANTHER" id="PTHR11161:SF0">
    <property type="entry name" value="O-ACYLTRANSFERASE LIKE PROTEIN"/>
    <property type="match status" value="1"/>
</dbReference>
<dbReference type="AlphaFoldDB" id="A0A2I4BAH8"/>
<dbReference type="KEGG" id="alim:106518175"/>
<gene>
    <name evidence="3" type="primary">LOC106518175</name>
</gene>
<keyword evidence="1" id="KW-1133">Transmembrane helix</keyword>